<proteinExistence type="predicted"/>
<accession>A0A450SV18</accession>
<gene>
    <name evidence="1" type="ORF">BECKDK2373B_GA0170837_10433</name>
    <name evidence="2" type="ORF">BECKDK2373C_GA0170839_106129</name>
</gene>
<organism evidence="2">
    <name type="scientific">Candidatus Kentrum sp. DK</name>
    <dbReference type="NCBI Taxonomy" id="2126562"/>
    <lineage>
        <taxon>Bacteria</taxon>
        <taxon>Pseudomonadati</taxon>
        <taxon>Pseudomonadota</taxon>
        <taxon>Gammaproteobacteria</taxon>
        <taxon>Candidatus Kentrum</taxon>
    </lineage>
</organism>
<dbReference type="EMBL" id="CAADEX010000043">
    <property type="protein sequence ID" value="VFJ53583.1"/>
    <property type="molecule type" value="Genomic_DNA"/>
</dbReference>
<reference evidence="2" key="1">
    <citation type="submission" date="2019-02" db="EMBL/GenBank/DDBJ databases">
        <authorList>
            <person name="Gruber-Vodicka R. H."/>
            <person name="Seah K. B. B."/>
        </authorList>
    </citation>
    <scope>NUCLEOTIDE SEQUENCE</scope>
    <source>
        <strain evidence="2">BECK_DK161</strain>
        <strain evidence="1">BECK_DK47</strain>
    </source>
</reference>
<dbReference type="EMBL" id="CAADEY010000061">
    <property type="protein sequence ID" value="VFJ57841.1"/>
    <property type="molecule type" value="Genomic_DNA"/>
</dbReference>
<name>A0A450SV18_9GAMM</name>
<evidence type="ECO:0000313" key="1">
    <source>
        <dbReference type="EMBL" id="VFJ53583.1"/>
    </source>
</evidence>
<dbReference type="Pfam" id="PF12441">
    <property type="entry name" value="CopG_antitoxin"/>
    <property type="match status" value="1"/>
</dbReference>
<dbReference type="AlphaFoldDB" id="A0A450SV18"/>
<protein>
    <submittedName>
        <fullName evidence="2">CopG antitoxin of type II toxin-antitoxin system</fullName>
    </submittedName>
</protein>
<dbReference type="InterPro" id="IPR022148">
    <property type="entry name" value="CopG_antitoxin"/>
</dbReference>
<sequence>MNKLQVPEFATYEEEAAFWDNIDTTDFMSEDEEWFRFDTPNKRAIRVSVLPEIAIELVKRAHIQGVSIETLVNVFLIERIHKAV</sequence>
<evidence type="ECO:0000313" key="2">
    <source>
        <dbReference type="EMBL" id="VFJ57841.1"/>
    </source>
</evidence>